<dbReference type="STRING" id="578461.R0M829"/>
<keyword evidence="4" id="KW-0156">Chromatin regulator</keyword>
<organism evidence="9 10">
    <name type="scientific">Nosema bombycis (strain CQ1 / CVCC 102059)</name>
    <name type="common">Microsporidian parasite</name>
    <name type="synonym">Pebrine of silkworm</name>
    <dbReference type="NCBI Taxonomy" id="578461"/>
    <lineage>
        <taxon>Eukaryota</taxon>
        <taxon>Fungi</taxon>
        <taxon>Fungi incertae sedis</taxon>
        <taxon>Microsporidia</taxon>
        <taxon>Nosematidae</taxon>
        <taxon>Nosema</taxon>
    </lineage>
</organism>
<dbReference type="InterPro" id="IPR019775">
    <property type="entry name" value="WD40_repeat_CS"/>
</dbReference>
<dbReference type="InterPro" id="IPR050459">
    <property type="entry name" value="WD_repeat_RBAP46/RBAP48/MSI1"/>
</dbReference>
<dbReference type="OMA" id="PHEEGCL"/>
<evidence type="ECO:0000313" key="9">
    <source>
        <dbReference type="EMBL" id="EOB14159.1"/>
    </source>
</evidence>
<reference evidence="9 10" key="1">
    <citation type="journal article" date="2013" name="BMC Genomics">
        <title>Comparative genomics of parasitic silkworm microsporidia reveal an association between genome expansion and host adaptation.</title>
        <authorList>
            <person name="Pan G."/>
            <person name="Xu J."/>
            <person name="Li T."/>
            <person name="Xia Q."/>
            <person name="Liu S.L."/>
            <person name="Zhang G."/>
            <person name="Li S."/>
            <person name="Li C."/>
            <person name="Liu H."/>
            <person name="Yang L."/>
            <person name="Liu T."/>
            <person name="Zhang X."/>
            <person name="Wu Z."/>
            <person name="Fan W."/>
            <person name="Dang X."/>
            <person name="Xiang H."/>
            <person name="Tao M."/>
            <person name="Li Y."/>
            <person name="Hu J."/>
            <person name="Li Z."/>
            <person name="Lin L."/>
            <person name="Luo J."/>
            <person name="Geng L."/>
            <person name="Wang L."/>
            <person name="Long M."/>
            <person name="Wan Y."/>
            <person name="He N."/>
            <person name="Zhang Z."/>
            <person name="Lu C."/>
            <person name="Keeling P.J."/>
            <person name="Wang J."/>
            <person name="Xiang Z."/>
            <person name="Zhou Z."/>
        </authorList>
    </citation>
    <scope>NUCLEOTIDE SEQUENCE [LARGE SCALE GENOMIC DNA]</scope>
    <source>
        <strain evidence="10">CQ1 / CVCC 102059</strain>
    </source>
</reference>
<evidence type="ECO:0000259" key="8">
    <source>
        <dbReference type="Pfam" id="PF23609"/>
    </source>
</evidence>
<keyword evidence="5" id="KW-0539">Nucleus</keyword>
<evidence type="ECO:0000256" key="5">
    <source>
        <dbReference type="ARBA" id="ARBA00023242"/>
    </source>
</evidence>
<dbReference type="PROSITE" id="PS50294">
    <property type="entry name" value="WD_REPEATS_REGION"/>
    <property type="match status" value="4"/>
</dbReference>
<dbReference type="AlphaFoldDB" id="R0M829"/>
<dbReference type="SUPFAM" id="SSF50978">
    <property type="entry name" value="WD40 repeat-like"/>
    <property type="match status" value="1"/>
</dbReference>
<evidence type="ECO:0000256" key="4">
    <source>
        <dbReference type="ARBA" id="ARBA00022853"/>
    </source>
</evidence>
<dbReference type="PROSITE" id="PS50082">
    <property type="entry name" value="WD_REPEATS_2"/>
    <property type="match status" value="4"/>
</dbReference>
<dbReference type="GO" id="GO:0005634">
    <property type="term" value="C:nucleus"/>
    <property type="evidence" value="ECO:0007669"/>
    <property type="project" value="UniProtKB-SubCell"/>
</dbReference>
<dbReference type="InterPro" id="IPR036322">
    <property type="entry name" value="WD40_repeat_dom_sf"/>
</dbReference>
<evidence type="ECO:0000259" key="7">
    <source>
        <dbReference type="Pfam" id="PF12265"/>
    </source>
</evidence>
<dbReference type="EMBL" id="KB908942">
    <property type="protein sequence ID" value="EOB14159.1"/>
    <property type="molecule type" value="Genomic_DNA"/>
</dbReference>
<dbReference type="InterPro" id="IPR020472">
    <property type="entry name" value="WD40_PAC1"/>
</dbReference>
<dbReference type="VEuPathDB" id="MicrosporidiaDB:NBO_34g0009"/>
<keyword evidence="3" id="KW-0677">Repeat</keyword>
<feature type="repeat" description="WD" evidence="6">
    <location>
        <begin position="348"/>
        <end position="388"/>
    </location>
</feature>
<protein>
    <submittedName>
        <fullName evidence="9">Histone-binding protein RBBP4</fullName>
    </submittedName>
</protein>
<evidence type="ECO:0000256" key="2">
    <source>
        <dbReference type="ARBA" id="ARBA00022574"/>
    </source>
</evidence>
<dbReference type="Pfam" id="PF12265">
    <property type="entry name" value="CAF1C_H4-bd"/>
    <property type="match status" value="1"/>
</dbReference>
<evidence type="ECO:0000256" key="6">
    <source>
        <dbReference type="PROSITE-ProRule" id="PRU00221"/>
    </source>
</evidence>
<dbReference type="PRINTS" id="PR00320">
    <property type="entry name" value="GPROTEINBRPT"/>
</dbReference>
<sequence length="388" mass="43770">MINDELSQNSIAEEYKIWKKNVPHLYDLMFSHALKWPSLSVQVFPETKRDEVKGKTTQRLLLGTQTSGSEQEYIHIAHVDFPDKFEEALNDDFRAELRFKIGMSIPVSDEPNVIRYNPLACNIIAARFDSRETHIFDYTKHPMLGDRPNPDLILTGHENGGFGLSWNPLAYDEIATAGTDKYICIYDINSSDKKIRPKLILNEHTSVINDICYSYHSANVLASASDDSSIILWDTKTASPSIIFKSAHTSDVNSVHFSSISPNVLASSSSDSSVKVWDLRTTNKPMYTLNGHSDSVNKVQWSPHIESVLASAGKDRRVCLWDLNLGEKMFSEDENTPVNVPTELMFLHGGHTDVVSDIYWNPSELLEIVSVSEDNILQIWQVSESNTF</sequence>
<accession>R0M829</accession>
<dbReference type="Proteomes" id="UP000016927">
    <property type="component" value="Unassembled WGS sequence"/>
</dbReference>
<dbReference type="OrthoDB" id="427795at2759"/>
<evidence type="ECO:0000256" key="1">
    <source>
        <dbReference type="ARBA" id="ARBA00004123"/>
    </source>
</evidence>
<keyword evidence="10" id="KW-1185">Reference proteome</keyword>
<keyword evidence="2 6" id="KW-0853">WD repeat</keyword>
<dbReference type="PANTHER" id="PTHR22850">
    <property type="entry name" value="WD40 REPEAT FAMILY"/>
    <property type="match status" value="1"/>
</dbReference>
<evidence type="ECO:0000313" key="10">
    <source>
        <dbReference type="Proteomes" id="UP000016927"/>
    </source>
</evidence>
<evidence type="ECO:0000256" key="3">
    <source>
        <dbReference type="ARBA" id="ARBA00022737"/>
    </source>
</evidence>
<dbReference type="HOGENOM" id="CLU_020445_3_1_1"/>
<dbReference type="PROSITE" id="PS00678">
    <property type="entry name" value="WD_REPEATS_1"/>
    <property type="match status" value="3"/>
</dbReference>
<feature type="domain" description="EIPR1-like beta-propeller" evidence="8">
    <location>
        <begin position="215"/>
        <end position="321"/>
    </location>
</feature>
<proteinExistence type="predicted"/>
<feature type="repeat" description="WD" evidence="6">
    <location>
        <begin position="201"/>
        <end position="243"/>
    </location>
</feature>
<feature type="repeat" description="WD" evidence="6">
    <location>
        <begin position="289"/>
        <end position="331"/>
    </location>
</feature>
<feature type="repeat" description="WD" evidence="6">
    <location>
        <begin position="245"/>
        <end position="287"/>
    </location>
</feature>
<gene>
    <name evidence="9" type="primary">RBBP4</name>
    <name evidence="9" type="ORF">NBO_34g0009</name>
</gene>
<dbReference type="SMART" id="SM00320">
    <property type="entry name" value="WD40"/>
    <property type="match status" value="5"/>
</dbReference>
<dbReference type="InterPro" id="IPR001680">
    <property type="entry name" value="WD40_rpt"/>
</dbReference>
<feature type="domain" description="Histone-binding protein RBBP4-like N-terminal" evidence="7">
    <location>
        <begin position="13"/>
        <end position="82"/>
    </location>
</feature>
<dbReference type="InterPro" id="IPR015943">
    <property type="entry name" value="WD40/YVTN_repeat-like_dom_sf"/>
</dbReference>
<dbReference type="Gene3D" id="2.130.10.10">
    <property type="entry name" value="YVTN repeat-like/Quinoprotein amine dehydrogenase"/>
    <property type="match status" value="1"/>
</dbReference>
<comment type="subcellular location">
    <subcellularLocation>
        <location evidence="1">Nucleus</location>
    </subcellularLocation>
</comment>
<dbReference type="Pfam" id="PF23609">
    <property type="entry name" value="Beta-prop_EIPR1"/>
    <property type="match status" value="1"/>
</dbReference>
<dbReference type="GO" id="GO:0006325">
    <property type="term" value="P:chromatin organization"/>
    <property type="evidence" value="ECO:0007669"/>
    <property type="project" value="UniProtKB-KW"/>
</dbReference>
<dbReference type="Pfam" id="PF00400">
    <property type="entry name" value="WD40"/>
    <property type="match status" value="1"/>
</dbReference>
<name>R0M829_NOSB1</name>
<dbReference type="InterPro" id="IPR022052">
    <property type="entry name" value="Histone-bd_RBBP4-like_N"/>
</dbReference>
<dbReference type="InterPro" id="IPR059104">
    <property type="entry name" value="Beta-prop_EIPR1-like"/>
</dbReference>